<dbReference type="EMBL" id="JAPDGR010000668">
    <property type="protein sequence ID" value="KAJ2988296.1"/>
    <property type="molecule type" value="Genomic_DNA"/>
</dbReference>
<reference evidence="1" key="1">
    <citation type="submission" date="2022-10" db="EMBL/GenBank/DDBJ databases">
        <title>Genome Sequence of Xylaria curta.</title>
        <authorList>
            <person name="Buettner E."/>
        </authorList>
    </citation>
    <scope>NUCLEOTIDE SEQUENCE</scope>
    <source>
        <strain evidence="1">Babe10</strain>
    </source>
</reference>
<protein>
    <submittedName>
        <fullName evidence="1">Uncharacterized protein</fullName>
    </submittedName>
</protein>
<accession>A0ACC1P835</accession>
<organism evidence="1 2">
    <name type="scientific">Xylaria curta</name>
    <dbReference type="NCBI Taxonomy" id="42375"/>
    <lineage>
        <taxon>Eukaryota</taxon>
        <taxon>Fungi</taxon>
        <taxon>Dikarya</taxon>
        <taxon>Ascomycota</taxon>
        <taxon>Pezizomycotina</taxon>
        <taxon>Sordariomycetes</taxon>
        <taxon>Xylariomycetidae</taxon>
        <taxon>Xylariales</taxon>
        <taxon>Xylariaceae</taxon>
        <taxon>Xylaria</taxon>
    </lineage>
</organism>
<comment type="caution">
    <text evidence="1">The sequence shown here is derived from an EMBL/GenBank/DDBJ whole genome shotgun (WGS) entry which is preliminary data.</text>
</comment>
<gene>
    <name evidence="1" type="ORF">NUW58_g4054</name>
</gene>
<name>A0ACC1P835_9PEZI</name>
<proteinExistence type="predicted"/>
<evidence type="ECO:0000313" key="2">
    <source>
        <dbReference type="Proteomes" id="UP001143856"/>
    </source>
</evidence>
<keyword evidence="2" id="KW-1185">Reference proteome</keyword>
<sequence>MESSKRKHSAGEDTSPAQTKKARANSGTVVIGLPVPSNSGSESVQSKPPSSKEHAEDAYLGTMNSNHCTGSSHGGLLLASNDIEDRNELARRVAELERRVAKLEKPLVQKQYKFLSDPQVTSGLLESLDTALKERDELRAKLDLAQHHIDQLAEDMERSDRMRQSAPDLDYTIHDQFLDLRAAVSAFVKCFCDDQISASTLPIHVRTDLSTIIVEALIWRRLCDEILSTPFRIWEDSDLPEVSIRRRQFWRTMTGQILNDGAKPRLSKLRNWQNMLVSHLEHLTMNQLKNDLASYVEVIVHNTIKLARNLAQSRTLLKIERKYPGADDIPFRKYDGKWMEIVELPLPPVLSPNLVSPRAPVTTKSIGSYEYIDFLVTPALVQLTNSVGDAFERPRVIVKAQVCFGTGRLHNHVPRTEEKEQDPPKTMSGRQSRAVDRLGMVVDATQLKEAIGDDDSDDNGEGCDSDSKDYSNEHGQGGSHRSEA</sequence>
<evidence type="ECO:0000313" key="1">
    <source>
        <dbReference type="EMBL" id="KAJ2988296.1"/>
    </source>
</evidence>
<dbReference type="Proteomes" id="UP001143856">
    <property type="component" value="Unassembled WGS sequence"/>
</dbReference>